<protein>
    <submittedName>
        <fullName evidence="2">Uncharacterized protein</fullName>
    </submittedName>
</protein>
<proteinExistence type="predicted"/>
<evidence type="ECO:0000313" key="3">
    <source>
        <dbReference type="Proteomes" id="UP000308760"/>
    </source>
</evidence>
<reference evidence="2 3" key="2">
    <citation type="submission" date="2019-05" db="EMBL/GenBank/DDBJ databases">
        <title>Glycomyces buryatensis sp. nov.</title>
        <authorList>
            <person name="Nikitina E."/>
        </authorList>
    </citation>
    <scope>NUCLEOTIDE SEQUENCE [LARGE SCALE GENOMIC DNA]</scope>
    <source>
        <strain evidence="2 3">18</strain>
    </source>
</reference>
<keyword evidence="3" id="KW-1185">Reference proteome</keyword>
<dbReference type="RefSeq" id="WP_136536548.1">
    <property type="nucleotide sequence ID" value="NZ_STGY01000071.1"/>
</dbReference>
<reference evidence="3" key="1">
    <citation type="submission" date="2019-04" db="EMBL/GenBank/DDBJ databases">
        <title>Nocardioides xinjiangensis sp. nov.</title>
        <authorList>
            <person name="Liu S."/>
        </authorList>
    </citation>
    <scope>NUCLEOTIDE SEQUENCE [LARGE SCALE GENOMIC DNA]</scope>
    <source>
        <strain evidence="3">18</strain>
    </source>
</reference>
<accession>A0A4S8Q3E8</accession>
<feature type="transmembrane region" description="Helical" evidence="1">
    <location>
        <begin position="81"/>
        <end position="103"/>
    </location>
</feature>
<name>A0A4S8Q3E8_9ACTN</name>
<dbReference type="Proteomes" id="UP000308760">
    <property type="component" value="Unassembled WGS sequence"/>
</dbReference>
<evidence type="ECO:0000256" key="1">
    <source>
        <dbReference type="SAM" id="Phobius"/>
    </source>
</evidence>
<dbReference type="AlphaFoldDB" id="A0A4S8Q3E8"/>
<keyword evidence="1" id="KW-1133">Transmembrane helix</keyword>
<feature type="transmembrane region" description="Helical" evidence="1">
    <location>
        <begin position="12"/>
        <end position="34"/>
    </location>
</feature>
<sequence length="130" mass="13781">MAARKPLLPDTPGLAVVSAVLALAVAVVVFIASMPGEERVLMYEGSEVSPSTTCERVNADGETVRAACVEVGTYEERETGWGVPGVVAAVVLAGLAAVVLCALPAQIRERRRREAQAREFATDDDDRQGR</sequence>
<dbReference type="OrthoDB" id="5197870at2"/>
<keyword evidence="1" id="KW-0472">Membrane</keyword>
<organism evidence="2 3">
    <name type="scientific">Glycomyces buryatensis</name>
    <dbReference type="NCBI Taxonomy" id="2570927"/>
    <lineage>
        <taxon>Bacteria</taxon>
        <taxon>Bacillati</taxon>
        <taxon>Actinomycetota</taxon>
        <taxon>Actinomycetes</taxon>
        <taxon>Glycomycetales</taxon>
        <taxon>Glycomycetaceae</taxon>
        <taxon>Glycomyces</taxon>
    </lineage>
</organism>
<comment type="caution">
    <text evidence="2">The sequence shown here is derived from an EMBL/GenBank/DDBJ whole genome shotgun (WGS) entry which is preliminary data.</text>
</comment>
<keyword evidence="1" id="KW-0812">Transmembrane</keyword>
<evidence type="ECO:0000313" key="2">
    <source>
        <dbReference type="EMBL" id="THV37072.1"/>
    </source>
</evidence>
<gene>
    <name evidence="2" type="ORF">FAB82_21225</name>
</gene>
<dbReference type="EMBL" id="STGY01000071">
    <property type="protein sequence ID" value="THV37072.1"/>
    <property type="molecule type" value="Genomic_DNA"/>
</dbReference>